<accession>A0ABQ2K8B0</accession>
<gene>
    <name evidence="1" type="ORF">GCM10011610_19780</name>
</gene>
<name>A0ABQ2K8B0_9NOCA</name>
<protein>
    <submittedName>
        <fullName evidence="1">Uncharacterized protein</fullName>
    </submittedName>
</protein>
<evidence type="ECO:0000313" key="2">
    <source>
        <dbReference type="Proteomes" id="UP000658127"/>
    </source>
</evidence>
<keyword evidence="2" id="KW-1185">Reference proteome</keyword>
<dbReference type="EMBL" id="BMNE01000002">
    <property type="protein sequence ID" value="GGN75473.1"/>
    <property type="molecule type" value="Genomic_DNA"/>
</dbReference>
<organism evidence="1 2">
    <name type="scientific">Nocardia rhizosphaerihabitans</name>
    <dbReference type="NCBI Taxonomy" id="1691570"/>
    <lineage>
        <taxon>Bacteria</taxon>
        <taxon>Bacillati</taxon>
        <taxon>Actinomycetota</taxon>
        <taxon>Actinomycetes</taxon>
        <taxon>Mycobacteriales</taxon>
        <taxon>Nocardiaceae</taxon>
        <taxon>Nocardia</taxon>
    </lineage>
</organism>
<reference evidence="2" key="1">
    <citation type="journal article" date="2019" name="Int. J. Syst. Evol. Microbiol.">
        <title>The Global Catalogue of Microorganisms (GCM) 10K type strain sequencing project: providing services to taxonomists for standard genome sequencing and annotation.</title>
        <authorList>
            <consortium name="The Broad Institute Genomics Platform"/>
            <consortium name="The Broad Institute Genome Sequencing Center for Infectious Disease"/>
            <person name="Wu L."/>
            <person name="Ma J."/>
        </authorList>
    </citation>
    <scope>NUCLEOTIDE SEQUENCE [LARGE SCALE GENOMIC DNA]</scope>
    <source>
        <strain evidence="2">CGMCC 4.7329</strain>
    </source>
</reference>
<evidence type="ECO:0000313" key="1">
    <source>
        <dbReference type="EMBL" id="GGN75473.1"/>
    </source>
</evidence>
<proteinExistence type="predicted"/>
<comment type="caution">
    <text evidence="1">The sequence shown here is derived from an EMBL/GenBank/DDBJ whole genome shotgun (WGS) entry which is preliminary data.</text>
</comment>
<dbReference type="Proteomes" id="UP000658127">
    <property type="component" value="Unassembled WGS sequence"/>
</dbReference>
<sequence length="79" mass="8211">MDAEVFSRLGSDGMIGMTSVCMSETTTPTVLSTAMSTAGETPRVSEVAGVTSAAVTDTNMHRTHHVYGAQFGFAVTHAT</sequence>